<organism evidence="8">
    <name type="scientific">uncultured bacterium 888</name>
    <dbReference type="NCBI Taxonomy" id="548896"/>
    <lineage>
        <taxon>Bacteria</taxon>
        <taxon>environmental samples</taxon>
    </lineage>
</organism>
<evidence type="ECO:0000313" key="8">
    <source>
        <dbReference type="EMBL" id="ACF98051.1"/>
    </source>
</evidence>
<dbReference type="Pfam" id="PF22451">
    <property type="entry name" value="NirdL-like_HTH"/>
    <property type="match status" value="2"/>
</dbReference>
<dbReference type="EC" id="4.1.1.111" evidence="4"/>
<accession>B8R8P5</accession>
<feature type="domain" description="Siroheme decarboxylase NirL-like HTH" evidence="7">
    <location>
        <begin position="7"/>
        <end position="49"/>
    </location>
</feature>
<comment type="catalytic activity">
    <reaction evidence="5">
        <text>siroheme + 2 H(+) = 12,18-didecarboxysiroheme + 2 CO2</text>
        <dbReference type="Rhea" id="RHEA:19093"/>
        <dbReference type="ChEBI" id="CHEBI:15378"/>
        <dbReference type="ChEBI" id="CHEBI:16526"/>
        <dbReference type="ChEBI" id="CHEBI:60052"/>
        <dbReference type="ChEBI" id="CHEBI:140497"/>
        <dbReference type="EC" id="4.1.1.111"/>
    </reaction>
</comment>
<dbReference type="Gene3D" id="3.30.70.3460">
    <property type="match status" value="2"/>
</dbReference>
<dbReference type="PANTHER" id="PTHR43413">
    <property type="entry name" value="TRANSCRIPTIONAL REGULATOR, ASNC FAMILY"/>
    <property type="match status" value="1"/>
</dbReference>
<feature type="domain" description="Siroheme decarboxylase NirL-like HTH" evidence="7">
    <location>
        <begin position="170"/>
        <end position="215"/>
    </location>
</feature>
<feature type="domain" description="Siroheme decarboxylase AsnC-like ligand binding" evidence="6">
    <location>
        <begin position="226"/>
        <end position="313"/>
    </location>
</feature>
<evidence type="ECO:0000259" key="6">
    <source>
        <dbReference type="Pfam" id="PF17805"/>
    </source>
</evidence>
<evidence type="ECO:0000256" key="3">
    <source>
        <dbReference type="ARBA" id="ARBA00023457"/>
    </source>
</evidence>
<dbReference type="InterPro" id="IPR050684">
    <property type="entry name" value="HTH-Siroheme_Decarb"/>
</dbReference>
<protein>
    <recommendedName>
        <fullName evidence="4">siroheme decarboxylase</fullName>
        <ecNumber evidence="4">4.1.1.111</ecNumber>
    </recommendedName>
</protein>
<dbReference type="InterPro" id="IPR053953">
    <property type="entry name" value="NirdL-like_HTH"/>
</dbReference>
<dbReference type="InterPro" id="IPR040523">
    <property type="entry name" value="AsnC_trans_reg2"/>
</dbReference>
<dbReference type="PANTHER" id="PTHR43413:SF1">
    <property type="entry name" value="SIROHEME DECARBOXYLASE NIRL SUBUNIT"/>
    <property type="match status" value="1"/>
</dbReference>
<name>B8R8P5_9BACT</name>
<evidence type="ECO:0000256" key="2">
    <source>
        <dbReference type="ARBA" id="ARBA00023444"/>
    </source>
</evidence>
<dbReference type="Pfam" id="PF17805">
    <property type="entry name" value="AsnC_trans_reg2"/>
    <property type="match status" value="2"/>
</dbReference>
<dbReference type="EMBL" id="EU910853">
    <property type="protein sequence ID" value="ACF98051.1"/>
    <property type="molecule type" value="Genomic_DNA"/>
</dbReference>
<dbReference type="AlphaFoldDB" id="B8R8P5"/>
<feature type="domain" description="Siroheme decarboxylase AsnC-like ligand binding" evidence="6">
    <location>
        <begin position="64"/>
        <end position="134"/>
    </location>
</feature>
<comment type="pathway">
    <text evidence="2">Porphyrin-containing compound metabolism.</text>
</comment>
<sequence length="328" mass="36230">MDRIVFALLNDFQREFPLVSRPFRILAHRCGTTEGAVLRILRDLHAAGAVSRIGAVVARGCLGASTLSALAVPPHALDAVADAISAMPAVNHNYAREHHYNLWFVANAANRAALDELLGRIETMTGLTPLDLPLIAEYHIDLGFDLSGSAPAAARTDSGARSRALEADECRLLHALQDGIEIIPEPFRALALRLGLQESRLLTMLDRCLEEGIVRRFGVIVRHHELGFRANAMAVWDVPDALVDRCGQRAAGVPAVTLAYRRRRQLPGWPYNLFCMVHGRERRHVADVIRGIAATARLEGYPHQVLFSTRRYKQCGARFQHAEAIEHG</sequence>
<dbReference type="GO" id="GO:0016829">
    <property type="term" value="F:lyase activity"/>
    <property type="evidence" value="ECO:0007669"/>
    <property type="project" value="UniProtKB-KW"/>
</dbReference>
<reference evidence="8" key="1">
    <citation type="journal article" date="2009" name="Appl. Environ. Microbiol.">
        <title>Characterization of denitrification gene clusters of soil bacteria via a metagenomic approach.</title>
        <authorList>
            <person name="Demaneche S."/>
            <person name="Philippot L."/>
            <person name="David M.M."/>
            <person name="Navarro E."/>
            <person name="Vogel T.M."/>
            <person name="Simonet P."/>
        </authorList>
    </citation>
    <scope>NUCLEOTIDE SEQUENCE</scope>
</reference>
<proteinExistence type="inferred from homology"/>
<evidence type="ECO:0000259" key="7">
    <source>
        <dbReference type="Pfam" id="PF22451"/>
    </source>
</evidence>
<evidence type="ECO:0000256" key="1">
    <source>
        <dbReference type="ARBA" id="ARBA00023239"/>
    </source>
</evidence>
<evidence type="ECO:0000256" key="4">
    <source>
        <dbReference type="ARBA" id="ARBA00023471"/>
    </source>
</evidence>
<keyword evidence="1" id="KW-0456">Lyase</keyword>
<evidence type="ECO:0000256" key="5">
    <source>
        <dbReference type="ARBA" id="ARBA00048470"/>
    </source>
</evidence>
<comment type="similarity">
    <text evidence="3">Belongs to the Ahb/Nir family.</text>
</comment>